<evidence type="ECO:0000313" key="2">
    <source>
        <dbReference type="EMBL" id="MPC35127.1"/>
    </source>
</evidence>
<evidence type="ECO:0000256" key="1">
    <source>
        <dbReference type="SAM" id="MobiDB-lite"/>
    </source>
</evidence>
<comment type="caution">
    <text evidence="2">The sequence shown here is derived from an EMBL/GenBank/DDBJ whole genome shotgun (WGS) entry which is preliminary data.</text>
</comment>
<accession>A0A5B7EPD1</accession>
<dbReference type="Proteomes" id="UP000324222">
    <property type="component" value="Unassembled WGS sequence"/>
</dbReference>
<dbReference type="EMBL" id="VSRR010003206">
    <property type="protein sequence ID" value="MPC35127.1"/>
    <property type="molecule type" value="Genomic_DNA"/>
</dbReference>
<proteinExistence type="predicted"/>
<name>A0A5B7EPD1_PORTR</name>
<gene>
    <name evidence="2" type="ORF">E2C01_028543</name>
</gene>
<sequence length="34" mass="3735">MIPDRRTHAPSPSPVPSSTLITVALTECTQKMLR</sequence>
<keyword evidence="3" id="KW-1185">Reference proteome</keyword>
<evidence type="ECO:0000313" key="3">
    <source>
        <dbReference type="Proteomes" id="UP000324222"/>
    </source>
</evidence>
<dbReference type="AlphaFoldDB" id="A0A5B7EPD1"/>
<reference evidence="2 3" key="1">
    <citation type="submission" date="2019-05" db="EMBL/GenBank/DDBJ databases">
        <title>Another draft genome of Portunus trituberculatus and its Hox gene families provides insights of decapod evolution.</title>
        <authorList>
            <person name="Jeong J.-H."/>
            <person name="Song I."/>
            <person name="Kim S."/>
            <person name="Choi T."/>
            <person name="Kim D."/>
            <person name="Ryu S."/>
            <person name="Kim W."/>
        </authorList>
    </citation>
    <scope>NUCLEOTIDE SEQUENCE [LARGE SCALE GENOMIC DNA]</scope>
    <source>
        <tissue evidence="2">Muscle</tissue>
    </source>
</reference>
<organism evidence="2 3">
    <name type="scientific">Portunus trituberculatus</name>
    <name type="common">Swimming crab</name>
    <name type="synonym">Neptunus trituberculatus</name>
    <dbReference type="NCBI Taxonomy" id="210409"/>
    <lineage>
        <taxon>Eukaryota</taxon>
        <taxon>Metazoa</taxon>
        <taxon>Ecdysozoa</taxon>
        <taxon>Arthropoda</taxon>
        <taxon>Crustacea</taxon>
        <taxon>Multicrustacea</taxon>
        <taxon>Malacostraca</taxon>
        <taxon>Eumalacostraca</taxon>
        <taxon>Eucarida</taxon>
        <taxon>Decapoda</taxon>
        <taxon>Pleocyemata</taxon>
        <taxon>Brachyura</taxon>
        <taxon>Eubrachyura</taxon>
        <taxon>Portunoidea</taxon>
        <taxon>Portunidae</taxon>
        <taxon>Portuninae</taxon>
        <taxon>Portunus</taxon>
    </lineage>
</organism>
<feature type="region of interest" description="Disordered" evidence="1">
    <location>
        <begin position="1"/>
        <end position="20"/>
    </location>
</feature>
<protein>
    <submittedName>
        <fullName evidence="2">Uncharacterized protein</fullName>
    </submittedName>
</protein>